<protein>
    <submittedName>
        <fullName evidence="1">Uncharacterized protein</fullName>
    </submittedName>
</protein>
<gene>
    <name evidence="1" type="ORF">HPB48_006235</name>
</gene>
<dbReference type="AlphaFoldDB" id="A0A9J6GRZ9"/>
<evidence type="ECO:0000313" key="2">
    <source>
        <dbReference type="Proteomes" id="UP000821853"/>
    </source>
</evidence>
<sequence length="122" mass="13870">MPPMERNHSASRYKFCEPCSLLKDKVRFDARPSKKPSGKVKWDAATVYLCRNSDRNGNGNGNRHNGDFNGNEVFMSDDEFDLQDLLRGKFKKYQSREAGLSLLQATPTWVQLARGALLQLFA</sequence>
<accession>A0A9J6GRZ9</accession>
<evidence type="ECO:0000313" key="1">
    <source>
        <dbReference type="EMBL" id="KAH9377504.1"/>
    </source>
</evidence>
<reference evidence="1 2" key="1">
    <citation type="journal article" date="2020" name="Cell">
        <title>Large-Scale Comparative Analyses of Tick Genomes Elucidate Their Genetic Diversity and Vector Capacities.</title>
        <authorList>
            <consortium name="Tick Genome and Microbiome Consortium (TIGMIC)"/>
            <person name="Jia N."/>
            <person name="Wang J."/>
            <person name="Shi W."/>
            <person name="Du L."/>
            <person name="Sun Y."/>
            <person name="Zhan W."/>
            <person name="Jiang J.F."/>
            <person name="Wang Q."/>
            <person name="Zhang B."/>
            <person name="Ji P."/>
            <person name="Bell-Sakyi L."/>
            <person name="Cui X.M."/>
            <person name="Yuan T.T."/>
            <person name="Jiang B.G."/>
            <person name="Yang W.F."/>
            <person name="Lam T.T."/>
            <person name="Chang Q.C."/>
            <person name="Ding S.J."/>
            <person name="Wang X.J."/>
            <person name="Zhu J.G."/>
            <person name="Ruan X.D."/>
            <person name="Zhao L."/>
            <person name="Wei J.T."/>
            <person name="Ye R.Z."/>
            <person name="Que T.C."/>
            <person name="Du C.H."/>
            <person name="Zhou Y.H."/>
            <person name="Cheng J.X."/>
            <person name="Dai P.F."/>
            <person name="Guo W.B."/>
            <person name="Han X.H."/>
            <person name="Huang E.J."/>
            <person name="Li L.F."/>
            <person name="Wei W."/>
            <person name="Gao Y.C."/>
            <person name="Liu J.Z."/>
            <person name="Shao H.Z."/>
            <person name="Wang X."/>
            <person name="Wang C.C."/>
            <person name="Yang T.C."/>
            <person name="Huo Q.B."/>
            <person name="Li W."/>
            <person name="Chen H.Y."/>
            <person name="Chen S.E."/>
            <person name="Zhou L.G."/>
            <person name="Ni X.B."/>
            <person name="Tian J.H."/>
            <person name="Sheng Y."/>
            <person name="Liu T."/>
            <person name="Pan Y.S."/>
            <person name="Xia L.Y."/>
            <person name="Li J."/>
            <person name="Zhao F."/>
            <person name="Cao W.C."/>
        </authorList>
    </citation>
    <scope>NUCLEOTIDE SEQUENCE [LARGE SCALE GENOMIC DNA]</scope>
    <source>
        <strain evidence="1">HaeL-2018</strain>
    </source>
</reference>
<name>A0A9J6GRZ9_HAELO</name>
<dbReference type="EMBL" id="JABSTR010000008">
    <property type="protein sequence ID" value="KAH9377504.1"/>
    <property type="molecule type" value="Genomic_DNA"/>
</dbReference>
<organism evidence="1 2">
    <name type="scientific">Haemaphysalis longicornis</name>
    <name type="common">Bush tick</name>
    <dbReference type="NCBI Taxonomy" id="44386"/>
    <lineage>
        <taxon>Eukaryota</taxon>
        <taxon>Metazoa</taxon>
        <taxon>Ecdysozoa</taxon>
        <taxon>Arthropoda</taxon>
        <taxon>Chelicerata</taxon>
        <taxon>Arachnida</taxon>
        <taxon>Acari</taxon>
        <taxon>Parasitiformes</taxon>
        <taxon>Ixodida</taxon>
        <taxon>Ixodoidea</taxon>
        <taxon>Ixodidae</taxon>
        <taxon>Haemaphysalinae</taxon>
        <taxon>Haemaphysalis</taxon>
    </lineage>
</organism>
<comment type="caution">
    <text evidence="1">The sequence shown here is derived from an EMBL/GenBank/DDBJ whole genome shotgun (WGS) entry which is preliminary data.</text>
</comment>
<proteinExistence type="predicted"/>
<keyword evidence="2" id="KW-1185">Reference proteome</keyword>
<dbReference type="VEuPathDB" id="VectorBase:HLOH_040498"/>
<dbReference type="Proteomes" id="UP000821853">
    <property type="component" value="Unassembled WGS sequence"/>
</dbReference>